<dbReference type="OrthoDB" id="360521at2759"/>
<dbReference type="CDD" id="cd13229">
    <property type="entry name" value="PH_TFIIH"/>
    <property type="match status" value="1"/>
</dbReference>
<evidence type="ECO:0000256" key="2">
    <source>
        <dbReference type="ARBA" id="ARBA00009448"/>
    </source>
</evidence>
<organism evidence="9 10">
    <name type="scientific">Periconia digitata</name>
    <dbReference type="NCBI Taxonomy" id="1303443"/>
    <lineage>
        <taxon>Eukaryota</taxon>
        <taxon>Fungi</taxon>
        <taxon>Dikarya</taxon>
        <taxon>Ascomycota</taxon>
        <taxon>Pezizomycotina</taxon>
        <taxon>Dothideomycetes</taxon>
        <taxon>Pleosporomycetidae</taxon>
        <taxon>Pleosporales</taxon>
        <taxon>Massarineae</taxon>
        <taxon>Periconiaceae</taxon>
        <taxon>Periconia</taxon>
    </lineage>
</organism>
<dbReference type="InterPro" id="IPR011993">
    <property type="entry name" value="PH-like_dom_sf"/>
</dbReference>
<dbReference type="SUPFAM" id="SSF140383">
    <property type="entry name" value="BSD domain-like"/>
    <property type="match status" value="1"/>
</dbReference>
<evidence type="ECO:0000256" key="7">
    <source>
        <dbReference type="SAM" id="MobiDB-lite"/>
    </source>
</evidence>
<dbReference type="SUPFAM" id="SSF50729">
    <property type="entry name" value="PH domain-like"/>
    <property type="match status" value="1"/>
</dbReference>
<evidence type="ECO:0000313" key="9">
    <source>
        <dbReference type="EMBL" id="CAI6323579.1"/>
    </source>
</evidence>
<evidence type="ECO:0000256" key="1">
    <source>
        <dbReference type="ARBA" id="ARBA00004123"/>
    </source>
</evidence>
<keyword evidence="3" id="KW-0677">Repeat</keyword>
<dbReference type="GO" id="GO:0006351">
    <property type="term" value="P:DNA-templated transcription"/>
    <property type="evidence" value="ECO:0007669"/>
    <property type="project" value="InterPro"/>
</dbReference>
<gene>
    <name evidence="9" type="ORF">PDIGIT_LOCUS3697</name>
</gene>
<comment type="subcellular location">
    <subcellularLocation>
        <location evidence="1">Nucleus</location>
    </subcellularLocation>
</comment>
<evidence type="ECO:0000256" key="6">
    <source>
        <dbReference type="ARBA" id="ARBA00023242"/>
    </source>
</evidence>
<evidence type="ECO:0000256" key="4">
    <source>
        <dbReference type="ARBA" id="ARBA00023015"/>
    </source>
</evidence>
<evidence type="ECO:0000256" key="3">
    <source>
        <dbReference type="ARBA" id="ARBA00022737"/>
    </source>
</evidence>
<keyword evidence="10" id="KW-1185">Reference proteome</keyword>
<keyword evidence="6" id="KW-0539">Nucleus</keyword>
<protein>
    <recommendedName>
        <fullName evidence="8">BSD domain-containing protein</fullName>
    </recommendedName>
</protein>
<dbReference type="GO" id="GO:0006289">
    <property type="term" value="P:nucleotide-excision repair"/>
    <property type="evidence" value="ECO:0007669"/>
    <property type="project" value="InterPro"/>
</dbReference>
<dbReference type="GO" id="GO:0000439">
    <property type="term" value="C:transcription factor TFIIH core complex"/>
    <property type="evidence" value="ECO:0007669"/>
    <property type="project" value="InterPro"/>
</dbReference>
<feature type="region of interest" description="Disordered" evidence="7">
    <location>
        <begin position="461"/>
        <end position="482"/>
    </location>
</feature>
<dbReference type="Pfam" id="PF08567">
    <property type="entry name" value="PH_TFIIH"/>
    <property type="match status" value="1"/>
</dbReference>
<dbReference type="AlphaFoldDB" id="A0A9W4U7W6"/>
<keyword evidence="4" id="KW-0805">Transcription regulation</keyword>
<dbReference type="InterPro" id="IPR013876">
    <property type="entry name" value="TFIIH_BTF_p62_N"/>
</dbReference>
<keyword evidence="5" id="KW-0804">Transcription</keyword>
<dbReference type="InterPro" id="IPR005607">
    <property type="entry name" value="BSD_dom"/>
</dbReference>
<name>A0A9W4U7W6_9PLEO</name>
<dbReference type="InterPro" id="IPR027079">
    <property type="entry name" value="Tfb1/GTF2H1"/>
</dbReference>
<dbReference type="Pfam" id="PF03909">
    <property type="entry name" value="BSD"/>
    <property type="match status" value="2"/>
</dbReference>
<dbReference type="Gene3D" id="2.30.29.30">
    <property type="entry name" value="Pleckstrin-homology domain (PH domain)/Phosphotyrosine-binding domain (PTB)"/>
    <property type="match status" value="1"/>
</dbReference>
<accession>A0A9W4U7W6</accession>
<dbReference type="SMART" id="SM00751">
    <property type="entry name" value="BSD"/>
    <property type="match status" value="2"/>
</dbReference>
<proteinExistence type="inferred from homology"/>
<dbReference type="Proteomes" id="UP001152607">
    <property type="component" value="Unassembled WGS sequence"/>
</dbReference>
<reference evidence="9" key="1">
    <citation type="submission" date="2023-01" db="EMBL/GenBank/DDBJ databases">
        <authorList>
            <person name="Van Ghelder C."/>
            <person name="Rancurel C."/>
        </authorList>
    </citation>
    <scope>NUCLEOTIDE SEQUENCE</scope>
    <source>
        <strain evidence="9">CNCM I-4278</strain>
    </source>
</reference>
<evidence type="ECO:0000256" key="5">
    <source>
        <dbReference type="ARBA" id="ARBA00023163"/>
    </source>
</evidence>
<dbReference type="InterPro" id="IPR035925">
    <property type="entry name" value="BSD_dom_sf"/>
</dbReference>
<comment type="caution">
    <text evidence="9">The sequence shown here is derived from an EMBL/GenBank/DDBJ whole genome shotgun (WGS) entry which is preliminary data.</text>
</comment>
<dbReference type="EMBL" id="CAOQHR010000002">
    <property type="protein sequence ID" value="CAI6323579.1"/>
    <property type="molecule type" value="Genomic_DNA"/>
</dbReference>
<sequence>MAEAAAQYKKTDGKLRISQDGRTVAWTATSGNPALEIAIADIGNLQQTPATAAKASIKVVVNKAPGQTEAHAFTFTSSAARDDQQTVTGALRRFIEASKAQSVPTPAAATPVPDAGASNASAAVAIARTVTGTPKPKEDGDGEYDDAKLMADIELQRSLLSSNPALRQRFDQALRDKPESVSIVQFSNQFWTTRVHMLRSHVAERSQGAGAYNVLSVVKPQLIDGKHQLRMSKEQIHLVFKQHPLIKRVYTENVGPRMKEAEFWARFFASRLLKKLKGERITDNDPLDPRLDTYLNLSDDADAAPQLSMESVPHFLDVEGNEQNHSQRLGNRPDFTMRPNAHDKVPILRLLNSMSEKMMAEVPPSDSVDRHAPVGLDEETYKELQLRDLQNAADDNRVVLNIQDQSQLFSAGQGLHTSSSAAAYAKRTPAQVLAQMQEEIKRIPAGQGENGGIKLQAAIGVEDDSSSDEEVPAQKKSRVGSKSSRSVAISQITNAIHKRHIHGDDYLAAQTLISGEQAAKLGISEQLFDSLAMTHNTTVEFLHYFWAVYYSGDADRAGEVANLIETLDQSLDRIKAVATDAENERTAKVEKTKQEIEAIFQRSGKRRKFDPNSIKGGAKYINLIVSPLYRAIEAARHSYATTLSEQLGKPAAVV</sequence>
<feature type="domain" description="BSD" evidence="8">
    <location>
        <begin position="223"/>
        <end position="275"/>
    </location>
</feature>
<evidence type="ECO:0000259" key="8">
    <source>
        <dbReference type="PROSITE" id="PS50858"/>
    </source>
</evidence>
<feature type="compositionally biased region" description="Acidic residues" evidence="7">
    <location>
        <begin position="461"/>
        <end position="471"/>
    </location>
</feature>
<evidence type="ECO:0000313" key="10">
    <source>
        <dbReference type="Proteomes" id="UP001152607"/>
    </source>
</evidence>
<dbReference type="PROSITE" id="PS50858">
    <property type="entry name" value="BSD"/>
    <property type="match status" value="1"/>
</dbReference>
<comment type="similarity">
    <text evidence="2">Belongs to the TFB1 family.</text>
</comment>
<dbReference type="PANTHER" id="PTHR12856">
    <property type="entry name" value="TRANSCRIPTION INITIATION FACTOR IIH-RELATED"/>
    <property type="match status" value="1"/>
</dbReference>